<dbReference type="PATRIC" id="fig|218284.4.peg.369"/>
<evidence type="ECO:0000313" key="3">
    <source>
        <dbReference type="Proteomes" id="UP000050398"/>
    </source>
</evidence>
<accession>A0A0P6W6R8</accession>
<evidence type="ECO:0000313" key="2">
    <source>
        <dbReference type="EMBL" id="KPL61380.1"/>
    </source>
</evidence>
<gene>
    <name evidence="2" type="ORF">AM506_01755</name>
</gene>
<organism evidence="2 3">
    <name type="scientific">Rossellomorea vietnamensis</name>
    <dbReference type="NCBI Taxonomy" id="218284"/>
    <lineage>
        <taxon>Bacteria</taxon>
        <taxon>Bacillati</taxon>
        <taxon>Bacillota</taxon>
        <taxon>Bacilli</taxon>
        <taxon>Bacillales</taxon>
        <taxon>Bacillaceae</taxon>
        <taxon>Rossellomorea</taxon>
    </lineage>
</organism>
<feature type="domain" description="WYL" evidence="1">
    <location>
        <begin position="3"/>
        <end position="62"/>
    </location>
</feature>
<comment type="caution">
    <text evidence="2">The sequence shown here is derived from an EMBL/GenBank/DDBJ whole genome shotgun (WGS) entry which is preliminary data.</text>
</comment>
<dbReference type="InterPro" id="IPR026881">
    <property type="entry name" value="WYL_dom"/>
</dbReference>
<evidence type="ECO:0000259" key="1">
    <source>
        <dbReference type="Pfam" id="PF13280"/>
    </source>
</evidence>
<name>A0A0P6W6R8_9BACI</name>
<dbReference type="Proteomes" id="UP000050398">
    <property type="component" value="Unassembled WGS sequence"/>
</dbReference>
<dbReference type="EMBL" id="LIXZ01000001">
    <property type="protein sequence ID" value="KPL61380.1"/>
    <property type="molecule type" value="Genomic_DNA"/>
</dbReference>
<dbReference type="AlphaFoldDB" id="A0A0P6W6R8"/>
<dbReference type="PROSITE" id="PS52050">
    <property type="entry name" value="WYL"/>
    <property type="match status" value="1"/>
</dbReference>
<sequence>MIRIIERSLVDRCPIEIIYMNSELECSKRRILVKKVQKEYILAYCYFRKDIRNFRIHDILAASPILFHSGRTLSRPDYTK</sequence>
<proteinExistence type="predicted"/>
<reference evidence="2 3" key="1">
    <citation type="submission" date="2015-08" db="EMBL/GenBank/DDBJ databases">
        <title>Draft Genome Sequence of Bacillus vietnamensis UCD-SED5.</title>
        <authorList>
            <person name="Lee R.D."/>
            <person name="Jospin G."/>
            <person name="Lang J.M."/>
            <person name="Coil D.A."/>
            <person name="Eisen J.A."/>
        </authorList>
    </citation>
    <scope>NUCLEOTIDE SEQUENCE [LARGE SCALE GENOMIC DNA]</scope>
    <source>
        <strain evidence="2 3">UCD-SED5</strain>
    </source>
</reference>
<protein>
    <recommendedName>
        <fullName evidence="1">WYL domain-containing protein</fullName>
    </recommendedName>
</protein>
<dbReference type="Pfam" id="PF13280">
    <property type="entry name" value="WYL"/>
    <property type="match status" value="1"/>
</dbReference>